<keyword evidence="3" id="KW-1185">Reference proteome</keyword>
<proteinExistence type="predicted"/>
<dbReference type="EMBL" id="CM000880">
    <property type="protein sequence ID" value="PNT75558.1"/>
    <property type="molecule type" value="Genomic_DNA"/>
</dbReference>
<evidence type="ECO:0008006" key="4">
    <source>
        <dbReference type="Google" id="ProtNLM"/>
    </source>
</evidence>
<evidence type="ECO:0000313" key="2">
    <source>
        <dbReference type="EnsemblPlants" id="PNT75558"/>
    </source>
</evidence>
<evidence type="ECO:0000313" key="1">
    <source>
        <dbReference type="EMBL" id="PNT75558.1"/>
    </source>
</evidence>
<dbReference type="AlphaFoldDB" id="A0A2K2DMP6"/>
<reference evidence="1 2" key="1">
    <citation type="journal article" date="2010" name="Nature">
        <title>Genome sequencing and analysis of the model grass Brachypodium distachyon.</title>
        <authorList>
            <consortium name="International Brachypodium Initiative"/>
        </authorList>
    </citation>
    <scope>NUCLEOTIDE SEQUENCE [LARGE SCALE GENOMIC DNA]</scope>
    <source>
        <strain evidence="1 2">Bd21</strain>
    </source>
</reference>
<sequence length="71" mass="8123">MLHWKIAQLCKDKLHLKMTGGQFYDIFINQISNKVYLTGQWEILAKVYGMSTGETLLHWSLTTTTVTTSST</sequence>
<protein>
    <recommendedName>
        <fullName evidence="4">TF-B3 domain-containing protein</fullName>
    </recommendedName>
</protein>
<evidence type="ECO:0000313" key="3">
    <source>
        <dbReference type="Proteomes" id="UP000008810"/>
    </source>
</evidence>
<accession>A0A2K2DMP6</accession>
<dbReference type="Gramene" id="PNT75558">
    <property type="protein sequence ID" value="PNT75558"/>
    <property type="gene ID" value="BRADI_1g34667v3"/>
</dbReference>
<gene>
    <name evidence="1" type="ORF">BRADI_1g34667v3</name>
</gene>
<reference evidence="1" key="2">
    <citation type="submission" date="2017-06" db="EMBL/GenBank/DDBJ databases">
        <title>WGS assembly of Brachypodium distachyon.</title>
        <authorList>
            <consortium name="The International Brachypodium Initiative"/>
            <person name="Lucas S."/>
            <person name="Harmon-Smith M."/>
            <person name="Lail K."/>
            <person name="Tice H."/>
            <person name="Grimwood J."/>
            <person name="Bruce D."/>
            <person name="Barry K."/>
            <person name="Shu S."/>
            <person name="Lindquist E."/>
            <person name="Wang M."/>
            <person name="Pitluck S."/>
            <person name="Vogel J.P."/>
            <person name="Garvin D.F."/>
            <person name="Mockler T.C."/>
            <person name="Schmutz J."/>
            <person name="Rokhsar D."/>
            <person name="Bevan M.W."/>
        </authorList>
    </citation>
    <scope>NUCLEOTIDE SEQUENCE</scope>
    <source>
        <strain evidence="1">Bd21</strain>
    </source>
</reference>
<name>A0A2K2DMP6_BRADI</name>
<dbReference type="InParanoid" id="A0A2K2DMP6"/>
<reference evidence="2" key="3">
    <citation type="submission" date="2018-08" db="UniProtKB">
        <authorList>
            <consortium name="EnsemblPlants"/>
        </authorList>
    </citation>
    <scope>IDENTIFICATION</scope>
    <source>
        <strain evidence="2">cv. Bd21</strain>
    </source>
</reference>
<dbReference type="EnsemblPlants" id="PNT75558">
    <property type="protein sequence ID" value="PNT75558"/>
    <property type="gene ID" value="BRADI_1g34667v3"/>
</dbReference>
<organism evidence="1">
    <name type="scientific">Brachypodium distachyon</name>
    <name type="common">Purple false brome</name>
    <name type="synonym">Trachynia distachya</name>
    <dbReference type="NCBI Taxonomy" id="15368"/>
    <lineage>
        <taxon>Eukaryota</taxon>
        <taxon>Viridiplantae</taxon>
        <taxon>Streptophyta</taxon>
        <taxon>Embryophyta</taxon>
        <taxon>Tracheophyta</taxon>
        <taxon>Spermatophyta</taxon>
        <taxon>Magnoliopsida</taxon>
        <taxon>Liliopsida</taxon>
        <taxon>Poales</taxon>
        <taxon>Poaceae</taxon>
        <taxon>BOP clade</taxon>
        <taxon>Pooideae</taxon>
        <taxon>Stipodae</taxon>
        <taxon>Brachypodieae</taxon>
        <taxon>Brachypodium</taxon>
    </lineage>
</organism>
<dbReference type="Proteomes" id="UP000008810">
    <property type="component" value="Chromosome 1"/>
</dbReference>